<organism evidence="4 5">
    <name type="scientific">Pseudolycoriella hygida</name>
    <dbReference type="NCBI Taxonomy" id="35572"/>
    <lineage>
        <taxon>Eukaryota</taxon>
        <taxon>Metazoa</taxon>
        <taxon>Ecdysozoa</taxon>
        <taxon>Arthropoda</taxon>
        <taxon>Hexapoda</taxon>
        <taxon>Insecta</taxon>
        <taxon>Pterygota</taxon>
        <taxon>Neoptera</taxon>
        <taxon>Endopterygota</taxon>
        <taxon>Diptera</taxon>
        <taxon>Nematocera</taxon>
        <taxon>Sciaroidea</taxon>
        <taxon>Sciaridae</taxon>
        <taxon>Pseudolycoriella</taxon>
    </lineage>
</organism>
<comment type="caution">
    <text evidence="4">The sequence shown here is derived from an EMBL/GenBank/DDBJ whole genome shotgun (WGS) entry which is preliminary data.</text>
</comment>
<dbReference type="AlphaFoldDB" id="A0A9Q0MIN2"/>
<evidence type="ECO:0000259" key="3">
    <source>
        <dbReference type="Pfam" id="PF01207"/>
    </source>
</evidence>
<dbReference type="EMBL" id="WJQU01003115">
    <property type="protein sequence ID" value="KAJ6627592.1"/>
    <property type="molecule type" value="Genomic_DNA"/>
</dbReference>
<dbReference type="InterPro" id="IPR013785">
    <property type="entry name" value="Aldolase_TIM"/>
</dbReference>
<dbReference type="Gene3D" id="3.20.20.70">
    <property type="entry name" value="Aldolase class I"/>
    <property type="match status" value="1"/>
</dbReference>
<dbReference type="GO" id="GO:0017150">
    <property type="term" value="F:tRNA dihydrouridine synthase activity"/>
    <property type="evidence" value="ECO:0007669"/>
    <property type="project" value="TreeGrafter"/>
</dbReference>
<proteinExistence type="predicted"/>
<dbReference type="PANTHER" id="PTHR11082:SF5">
    <property type="entry name" value="TRNA-DIHYDROURIDINE(16_17) SYNTHASE [NAD(P)(+)]-LIKE"/>
    <property type="match status" value="1"/>
</dbReference>
<keyword evidence="2" id="KW-0520">NAD</keyword>
<gene>
    <name evidence="4" type="primary">Dus1l_0</name>
    <name evidence="4" type="ORF">Bhyg_17873</name>
</gene>
<dbReference type="SUPFAM" id="SSF51395">
    <property type="entry name" value="FMN-linked oxidoreductases"/>
    <property type="match status" value="1"/>
</dbReference>
<dbReference type="PANTHER" id="PTHR11082">
    <property type="entry name" value="TRNA-DIHYDROURIDINE SYNTHASE"/>
    <property type="match status" value="1"/>
</dbReference>
<feature type="domain" description="DUS-like FMN-binding" evidence="3">
    <location>
        <begin position="1"/>
        <end position="96"/>
    </location>
</feature>
<dbReference type="InterPro" id="IPR035587">
    <property type="entry name" value="DUS-like_FMN-bd"/>
</dbReference>
<keyword evidence="1" id="KW-0521">NADP</keyword>
<name>A0A9Q0MIN2_9DIPT</name>
<accession>A0A9Q0MIN2</accession>
<dbReference type="Pfam" id="PF01207">
    <property type="entry name" value="Dus"/>
    <property type="match status" value="1"/>
</dbReference>
<protein>
    <submittedName>
        <fullName evidence="4">tRNA-dihydrouridine(16/17) synthase [NAD(P)(+)]-like</fullName>
    </submittedName>
</protein>
<evidence type="ECO:0000313" key="4">
    <source>
        <dbReference type="EMBL" id="KAJ6627592.1"/>
    </source>
</evidence>
<dbReference type="OrthoDB" id="272303at2759"/>
<reference evidence="4" key="1">
    <citation type="submission" date="2022-07" db="EMBL/GenBank/DDBJ databases">
        <authorList>
            <person name="Trinca V."/>
            <person name="Uliana J.V.C."/>
            <person name="Torres T.T."/>
            <person name="Ward R.J."/>
            <person name="Monesi N."/>
        </authorList>
    </citation>
    <scope>NUCLEOTIDE SEQUENCE</scope>
    <source>
        <strain evidence="4">HSMRA1968</strain>
        <tissue evidence="4">Whole embryos</tissue>
    </source>
</reference>
<evidence type="ECO:0000313" key="5">
    <source>
        <dbReference type="Proteomes" id="UP001151699"/>
    </source>
</evidence>
<keyword evidence="5" id="KW-1185">Reference proteome</keyword>
<sequence>MLESSGCSMLTVHGRTREQKGPLTGLADWNIIRMVKEQISIPMFANGNIMSMEDIERCMQLTKANGVMTAEGNLHNPFLFEPGIPLTWDVAYEYLELVEQYPCPPSYIRGHLFKIFHHLLNLKSNVDVREAMAVSHKPNEFRKVVQILEEKFLPFHLGHKVYLDESIGNPKEFYQDEVSYNLSLPPWLCQ</sequence>
<evidence type="ECO:0000256" key="2">
    <source>
        <dbReference type="ARBA" id="ARBA00023027"/>
    </source>
</evidence>
<dbReference type="Proteomes" id="UP001151699">
    <property type="component" value="Unassembled WGS sequence"/>
</dbReference>
<dbReference type="CDD" id="cd02801">
    <property type="entry name" value="DUS_like_FMN"/>
    <property type="match status" value="1"/>
</dbReference>
<evidence type="ECO:0000256" key="1">
    <source>
        <dbReference type="ARBA" id="ARBA00022857"/>
    </source>
</evidence>
<feature type="non-terminal residue" evidence="4">
    <location>
        <position position="190"/>
    </location>
</feature>